<protein>
    <submittedName>
        <fullName evidence="1">Nitrogen regulatory protein P-II</fullName>
    </submittedName>
</protein>
<organism evidence="1">
    <name type="scientific">bioreactor metagenome</name>
    <dbReference type="NCBI Taxonomy" id="1076179"/>
    <lineage>
        <taxon>unclassified sequences</taxon>
        <taxon>metagenomes</taxon>
        <taxon>ecological metagenomes</taxon>
    </lineage>
</organism>
<dbReference type="GO" id="GO:0005524">
    <property type="term" value="F:ATP binding"/>
    <property type="evidence" value="ECO:0007669"/>
    <property type="project" value="TreeGrafter"/>
</dbReference>
<name>A0A645IQ92_9ZZZZ</name>
<dbReference type="Pfam" id="PF00543">
    <property type="entry name" value="P-II"/>
    <property type="match status" value="1"/>
</dbReference>
<dbReference type="GO" id="GO:0005829">
    <property type="term" value="C:cytosol"/>
    <property type="evidence" value="ECO:0007669"/>
    <property type="project" value="TreeGrafter"/>
</dbReference>
<dbReference type="Gene3D" id="3.30.70.120">
    <property type="match status" value="1"/>
</dbReference>
<dbReference type="InterPro" id="IPR015867">
    <property type="entry name" value="N-reg_PII/ATP_PRibTrfase_C"/>
</dbReference>
<reference evidence="1" key="1">
    <citation type="submission" date="2019-08" db="EMBL/GenBank/DDBJ databases">
        <authorList>
            <person name="Kucharzyk K."/>
            <person name="Murdoch R.W."/>
            <person name="Higgins S."/>
            <person name="Loffler F."/>
        </authorList>
    </citation>
    <scope>NUCLEOTIDE SEQUENCE</scope>
</reference>
<dbReference type="PANTHER" id="PTHR30115:SF11">
    <property type="entry name" value="NITROGEN REGULATORY PROTEIN P-II HOMOLOG"/>
    <property type="match status" value="1"/>
</dbReference>
<dbReference type="PRINTS" id="PR00340">
    <property type="entry name" value="PIIGLNB"/>
</dbReference>
<proteinExistence type="predicted"/>
<dbReference type="SUPFAM" id="SSF54913">
    <property type="entry name" value="GlnB-like"/>
    <property type="match status" value="1"/>
</dbReference>
<dbReference type="PANTHER" id="PTHR30115">
    <property type="entry name" value="NITROGEN REGULATORY PROTEIN P-II"/>
    <property type="match status" value="1"/>
</dbReference>
<dbReference type="GO" id="GO:0006808">
    <property type="term" value="P:regulation of nitrogen utilization"/>
    <property type="evidence" value="ECO:0007669"/>
    <property type="project" value="InterPro"/>
</dbReference>
<dbReference type="EMBL" id="VSSQ01120075">
    <property type="protein sequence ID" value="MPN53200.1"/>
    <property type="molecule type" value="Genomic_DNA"/>
</dbReference>
<gene>
    <name evidence="1" type="primary">glnB_53</name>
    <name evidence="1" type="ORF">SDC9_200864</name>
</gene>
<dbReference type="AlphaFoldDB" id="A0A645IQ92"/>
<dbReference type="InterPro" id="IPR002187">
    <property type="entry name" value="N-reg_PII"/>
</dbReference>
<dbReference type="InterPro" id="IPR011322">
    <property type="entry name" value="N-reg_PII-like_a/b"/>
</dbReference>
<sequence length="113" mass="12745">MKKIEAIIRPSKLEELKEALLAINVDGLTIMQVMGFGKQRGRKEFYRGSELIVDMLPKVKIELVVLDEDYEKTLQTVIDYTRTGEVGDGKIFVSTVDDVIRIRTGENGDTALK</sequence>
<comment type="caution">
    <text evidence="1">The sequence shown here is derived from an EMBL/GenBank/DDBJ whole genome shotgun (WGS) entry which is preliminary data.</text>
</comment>
<dbReference type="SMART" id="SM00938">
    <property type="entry name" value="P-II"/>
    <property type="match status" value="1"/>
</dbReference>
<dbReference type="InterPro" id="IPR017918">
    <property type="entry name" value="N-reg_PII_CS"/>
</dbReference>
<dbReference type="GO" id="GO:0030234">
    <property type="term" value="F:enzyme regulator activity"/>
    <property type="evidence" value="ECO:0007669"/>
    <property type="project" value="InterPro"/>
</dbReference>
<dbReference type="PROSITE" id="PS00638">
    <property type="entry name" value="PII_GLNB_CTER"/>
    <property type="match status" value="1"/>
</dbReference>
<accession>A0A645IQ92</accession>
<dbReference type="PROSITE" id="PS51343">
    <property type="entry name" value="PII_GLNB_DOM"/>
    <property type="match status" value="1"/>
</dbReference>
<evidence type="ECO:0000313" key="1">
    <source>
        <dbReference type="EMBL" id="MPN53200.1"/>
    </source>
</evidence>